<reference evidence="4" key="1">
    <citation type="submission" date="2012-06" db="EMBL/GenBank/DDBJ databases">
        <title>Complete sequence of Desulfitobacterium dehalogenans ATCC 51507.</title>
        <authorList>
            <person name="Lucas S."/>
            <person name="Han J."/>
            <person name="Lapidus A."/>
            <person name="Cheng J.-F."/>
            <person name="Goodwin L."/>
            <person name="Pitluck S."/>
            <person name="Peters L."/>
            <person name="Ovchinnikova G."/>
            <person name="Teshima H."/>
            <person name="Detter J.C."/>
            <person name="Han C."/>
            <person name="Tapia R."/>
            <person name="Land M."/>
            <person name="Hauser L."/>
            <person name="Kyrpides N."/>
            <person name="Ivanova N."/>
            <person name="Pagani I."/>
            <person name="Kruse T."/>
            <person name="de Vos W.M."/>
            <person name="Smidt H."/>
            <person name="Woyke T."/>
        </authorList>
    </citation>
    <scope>NUCLEOTIDE SEQUENCE [LARGE SCALE GENOMIC DNA]</scope>
    <source>
        <strain evidence="4">ATCC 51507 / DSM 9161 / JW/IU-DC1</strain>
    </source>
</reference>
<evidence type="ECO:0000313" key="3">
    <source>
        <dbReference type="EMBL" id="AFL99356.1"/>
    </source>
</evidence>
<sequence precursor="true">MKLIRAGVFFLMAALVLGGCASQSYSENVVAVVNGETITKEEIAEVIKERKLLIDLTEALRLVNGESSMPQREAMIQAFGINEGDMTPGQKRFFEGIERSSAKIPTENEALNILLVEEVLHQEAVKEGHDASIDKVREIMEESKRINMEAMSQNEEALKEYNEYVEKTASIYHQYGFASEDDYLNKRIDRTARAMAINTMNYEFDKVMTDKLPNIDLPQMERGNAWEDYGEYLLSKAKVKILKPEYQIEHYGESWSHGKLNLKAASK</sequence>
<reference evidence="3 4" key="2">
    <citation type="journal article" date="2015" name="J. Bacteriol.">
        <title>Genomic, proteomic, and biochemical analysis of the organohalide respiratory pathway in Desulfitobacterium dehalogenans.</title>
        <authorList>
            <person name="Kruse T."/>
            <person name="van de Pas B.A."/>
            <person name="Atteia A."/>
            <person name="Krab K."/>
            <person name="Hagen W.R."/>
            <person name="Goodwin L."/>
            <person name="Chain P."/>
            <person name="Boeren S."/>
            <person name="Maphosa F."/>
            <person name="Schraa G."/>
            <person name="de Vos W.M."/>
            <person name="van der Oost J."/>
            <person name="Smidt H."/>
            <person name="Stams A.J."/>
        </authorList>
    </citation>
    <scope>NUCLEOTIDE SEQUENCE [LARGE SCALE GENOMIC DNA]</scope>
    <source>
        <strain evidence="4">ATCC 51507 / DSM 9161 / JW/IU-DC1</strain>
    </source>
</reference>
<dbReference type="OrthoDB" id="1806793at2"/>
<dbReference type="Proteomes" id="UP000006053">
    <property type="component" value="Chromosome"/>
</dbReference>
<feature type="signal peptide" evidence="2">
    <location>
        <begin position="1"/>
        <end position="26"/>
    </location>
</feature>
<proteinExistence type="predicted"/>
<gene>
    <name evidence="3" type="ordered locus">Desde_0920</name>
</gene>
<dbReference type="KEGG" id="ddh:Desde_0920"/>
<organism evidence="3 4">
    <name type="scientific">Desulfitobacterium dehalogenans (strain ATCC 51507 / DSM 9161 / JW/IU-DC1)</name>
    <dbReference type="NCBI Taxonomy" id="756499"/>
    <lineage>
        <taxon>Bacteria</taxon>
        <taxon>Bacillati</taxon>
        <taxon>Bacillota</taxon>
        <taxon>Clostridia</taxon>
        <taxon>Eubacteriales</taxon>
        <taxon>Desulfitobacteriaceae</taxon>
        <taxon>Desulfitobacterium</taxon>
    </lineage>
</organism>
<dbReference type="eggNOG" id="COG0760">
    <property type="taxonomic scope" value="Bacteria"/>
</dbReference>
<dbReference type="HOGENOM" id="CLU_1064474_0_0_9"/>
<dbReference type="EMBL" id="CP003348">
    <property type="protein sequence ID" value="AFL99356.1"/>
    <property type="molecule type" value="Genomic_DNA"/>
</dbReference>
<name>I4A5X2_DESDJ</name>
<keyword evidence="2" id="KW-0732">Signal</keyword>
<dbReference type="AlphaFoldDB" id="I4A5X2"/>
<evidence type="ECO:0008006" key="5">
    <source>
        <dbReference type="Google" id="ProtNLM"/>
    </source>
</evidence>
<keyword evidence="4" id="KW-1185">Reference proteome</keyword>
<keyword evidence="1" id="KW-0175">Coiled coil</keyword>
<protein>
    <recommendedName>
        <fullName evidence="5">Lipoprotein</fullName>
    </recommendedName>
</protein>
<dbReference type="PROSITE" id="PS51257">
    <property type="entry name" value="PROKAR_LIPOPROTEIN"/>
    <property type="match status" value="1"/>
</dbReference>
<evidence type="ECO:0000313" key="4">
    <source>
        <dbReference type="Proteomes" id="UP000006053"/>
    </source>
</evidence>
<dbReference type="RefSeq" id="WP_014792848.1">
    <property type="nucleotide sequence ID" value="NC_018017.1"/>
</dbReference>
<feature type="coiled-coil region" evidence="1">
    <location>
        <begin position="140"/>
        <end position="167"/>
    </location>
</feature>
<dbReference type="STRING" id="756499.Desde_0920"/>
<feature type="chain" id="PRO_5003685543" description="Lipoprotein" evidence="2">
    <location>
        <begin position="27"/>
        <end position="267"/>
    </location>
</feature>
<accession>I4A5X2</accession>
<evidence type="ECO:0000256" key="2">
    <source>
        <dbReference type="SAM" id="SignalP"/>
    </source>
</evidence>
<evidence type="ECO:0000256" key="1">
    <source>
        <dbReference type="SAM" id="Coils"/>
    </source>
</evidence>